<comment type="subcellular location">
    <subcellularLocation>
        <location evidence="1">Cell membrane</location>
        <topology evidence="1">Multi-pass membrane protein</topology>
    </subcellularLocation>
</comment>
<evidence type="ECO:0000259" key="11">
    <source>
        <dbReference type="PROSITE" id="PS50887"/>
    </source>
</evidence>
<dbReference type="Pfam" id="PF00990">
    <property type="entry name" value="GGDEF"/>
    <property type="match status" value="1"/>
</dbReference>
<dbReference type="PROSITE" id="PS50112">
    <property type="entry name" value="PAS"/>
    <property type="match status" value="1"/>
</dbReference>
<dbReference type="Pfam" id="PF05231">
    <property type="entry name" value="MASE1"/>
    <property type="match status" value="1"/>
</dbReference>
<comment type="catalytic activity">
    <reaction evidence="7">
        <text>2 GTP = 3',3'-c-di-GMP + 2 diphosphate</text>
        <dbReference type="Rhea" id="RHEA:24898"/>
        <dbReference type="ChEBI" id="CHEBI:33019"/>
        <dbReference type="ChEBI" id="CHEBI:37565"/>
        <dbReference type="ChEBI" id="CHEBI:58805"/>
        <dbReference type="EC" id="2.7.7.65"/>
    </reaction>
</comment>
<evidence type="ECO:0000256" key="4">
    <source>
        <dbReference type="ARBA" id="ARBA00022692"/>
    </source>
</evidence>
<feature type="domain" description="GGDEF" evidence="11">
    <location>
        <begin position="475"/>
        <end position="605"/>
    </location>
</feature>
<evidence type="ECO:0000256" key="5">
    <source>
        <dbReference type="ARBA" id="ARBA00022989"/>
    </source>
</evidence>
<dbReference type="PROSITE" id="PS50887">
    <property type="entry name" value="GGDEF"/>
    <property type="match status" value="1"/>
</dbReference>
<evidence type="ECO:0000256" key="1">
    <source>
        <dbReference type="ARBA" id="ARBA00004651"/>
    </source>
</evidence>
<comment type="caution">
    <text evidence="12">The sequence shown here is derived from an EMBL/GenBank/DDBJ whole genome shotgun (WGS) entry which is preliminary data.</text>
</comment>
<gene>
    <name evidence="12" type="ORF">GRI68_01240</name>
</gene>
<dbReference type="Proteomes" id="UP000429229">
    <property type="component" value="Unassembled WGS sequence"/>
</dbReference>
<dbReference type="SUPFAM" id="SSF55785">
    <property type="entry name" value="PYP-like sensor domain (PAS domain)"/>
    <property type="match status" value="1"/>
</dbReference>
<evidence type="ECO:0000256" key="2">
    <source>
        <dbReference type="ARBA" id="ARBA00012528"/>
    </source>
</evidence>
<dbReference type="AlphaFoldDB" id="A0A6I4U0P6"/>
<feature type="domain" description="PAC" evidence="10">
    <location>
        <begin position="377"/>
        <end position="429"/>
    </location>
</feature>
<dbReference type="InterPro" id="IPR050469">
    <property type="entry name" value="Diguanylate_Cyclase"/>
</dbReference>
<dbReference type="InterPro" id="IPR043128">
    <property type="entry name" value="Rev_trsase/Diguanyl_cyclase"/>
</dbReference>
<proteinExistence type="predicted"/>
<dbReference type="PANTHER" id="PTHR45138">
    <property type="entry name" value="REGULATORY COMPONENTS OF SENSORY TRANSDUCTION SYSTEM"/>
    <property type="match status" value="1"/>
</dbReference>
<dbReference type="GO" id="GO:0005886">
    <property type="term" value="C:plasma membrane"/>
    <property type="evidence" value="ECO:0007669"/>
    <property type="project" value="UniProtKB-SubCell"/>
</dbReference>
<evidence type="ECO:0000259" key="9">
    <source>
        <dbReference type="PROSITE" id="PS50112"/>
    </source>
</evidence>
<protein>
    <recommendedName>
        <fullName evidence="2">diguanylate cyclase</fullName>
        <ecNumber evidence="2">2.7.7.65</ecNumber>
    </recommendedName>
</protein>
<evidence type="ECO:0000313" key="12">
    <source>
        <dbReference type="EMBL" id="MXP08804.1"/>
    </source>
</evidence>
<dbReference type="NCBIfam" id="TIGR00229">
    <property type="entry name" value="sensory_box"/>
    <property type="match status" value="1"/>
</dbReference>
<dbReference type="InterPro" id="IPR035965">
    <property type="entry name" value="PAS-like_dom_sf"/>
</dbReference>
<dbReference type="InterPro" id="IPR007895">
    <property type="entry name" value="MASE1"/>
</dbReference>
<feature type="domain" description="PAS" evidence="9">
    <location>
        <begin position="302"/>
        <end position="374"/>
    </location>
</feature>
<evidence type="ECO:0000256" key="3">
    <source>
        <dbReference type="ARBA" id="ARBA00022475"/>
    </source>
</evidence>
<keyword evidence="4 8" id="KW-0812">Transmembrane</keyword>
<dbReference type="InterPro" id="IPR013655">
    <property type="entry name" value="PAS_fold_3"/>
</dbReference>
<dbReference type="FunFam" id="3.30.70.270:FF:000001">
    <property type="entry name" value="Diguanylate cyclase domain protein"/>
    <property type="match status" value="1"/>
</dbReference>
<dbReference type="InterPro" id="IPR000700">
    <property type="entry name" value="PAS-assoc_C"/>
</dbReference>
<dbReference type="RefSeq" id="WP_160615331.1">
    <property type="nucleotide sequence ID" value="NZ_WTYR01000001.1"/>
</dbReference>
<organism evidence="12 13">
    <name type="scientific">Alteriqipengyuania halimionae</name>
    <dbReference type="NCBI Taxonomy" id="1926630"/>
    <lineage>
        <taxon>Bacteria</taxon>
        <taxon>Pseudomonadati</taxon>
        <taxon>Pseudomonadota</taxon>
        <taxon>Alphaproteobacteria</taxon>
        <taxon>Sphingomonadales</taxon>
        <taxon>Erythrobacteraceae</taxon>
        <taxon>Alteriqipengyuania</taxon>
    </lineage>
</organism>
<dbReference type="EMBL" id="WTYR01000001">
    <property type="protein sequence ID" value="MXP08804.1"/>
    <property type="molecule type" value="Genomic_DNA"/>
</dbReference>
<evidence type="ECO:0000313" key="13">
    <source>
        <dbReference type="Proteomes" id="UP000429229"/>
    </source>
</evidence>
<keyword evidence="3" id="KW-1003">Cell membrane</keyword>
<dbReference type="PROSITE" id="PS50113">
    <property type="entry name" value="PAC"/>
    <property type="match status" value="1"/>
</dbReference>
<dbReference type="PANTHER" id="PTHR45138:SF9">
    <property type="entry name" value="DIGUANYLATE CYCLASE DGCM-RELATED"/>
    <property type="match status" value="1"/>
</dbReference>
<evidence type="ECO:0000256" key="8">
    <source>
        <dbReference type="SAM" id="Phobius"/>
    </source>
</evidence>
<accession>A0A6I4U0P6</accession>
<dbReference type="CDD" id="cd01949">
    <property type="entry name" value="GGDEF"/>
    <property type="match status" value="1"/>
</dbReference>
<feature type="transmembrane region" description="Helical" evidence="8">
    <location>
        <begin position="37"/>
        <end position="57"/>
    </location>
</feature>
<dbReference type="InterPro" id="IPR001610">
    <property type="entry name" value="PAC"/>
</dbReference>
<dbReference type="Gene3D" id="3.30.450.20">
    <property type="entry name" value="PAS domain"/>
    <property type="match status" value="1"/>
</dbReference>
<evidence type="ECO:0000256" key="7">
    <source>
        <dbReference type="ARBA" id="ARBA00034247"/>
    </source>
</evidence>
<evidence type="ECO:0000259" key="10">
    <source>
        <dbReference type="PROSITE" id="PS50113"/>
    </source>
</evidence>
<feature type="transmembrane region" description="Helical" evidence="8">
    <location>
        <begin position="62"/>
        <end position="79"/>
    </location>
</feature>
<dbReference type="SUPFAM" id="SSF55073">
    <property type="entry name" value="Nucleotide cyclase"/>
    <property type="match status" value="1"/>
</dbReference>
<feature type="transmembrane region" description="Helical" evidence="8">
    <location>
        <begin position="119"/>
        <end position="143"/>
    </location>
</feature>
<dbReference type="GO" id="GO:0052621">
    <property type="term" value="F:diguanylate cyclase activity"/>
    <property type="evidence" value="ECO:0007669"/>
    <property type="project" value="UniProtKB-EC"/>
</dbReference>
<dbReference type="InterPro" id="IPR000014">
    <property type="entry name" value="PAS"/>
</dbReference>
<dbReference type="InterPro" id="IPR000160">
    <property type="entry name" value="GGDEF_dom"/>
</dbReference>
<sequence>MMPKIGRYIGWRPLWPLFIGGLYFVCAWLGLEFARQTEGIATVWPASGILVAGLLLASRRRWAYIVAAAAVAGMASNLLDGTPVLQSIGFTLANLVEACIVVSIAKVPWRKVTFHDLRWIARFCFAVVAGAMASGTLSLLITAASAGAPTYAFGLSWFATAALGMLIVTPLFVTIAHGLEELRTQSTGANVFEVVITAGIVIGCAVLAFFQTVVPAIFLPFCAVIYATYRFGPLGAASGVMATAIVGIVSIPSGMGAVGLILGGIGHIVWFFQFYLLCLLGSALPLAALLAARESVHAETLREKRMQDMAEKSSNVGHWVYSPGNDKLFWSDETYRIHGLAPGAPRNIENSVEAYHPDDRAMVSQCVDRAIAGGEPFSFSARIVMPDGSYKSVESRGEVEFDAHGEVRDIYGIIQDITERLASLEALEEARAHAVSEAAHARHLAETDHLTGVANRRKAIDSLEQEIERFHRMGTRLSVAVLDVDHFKSINDRYGHGVGDEVLRRLTALCVSELRKCDLVGRLGGEEFVIILPGTSIDGAMALVERIREKVEAMTFADEPDLRLTISIGLTGMQADADATFLLQAADGALYEAKRQGRNQLRFAA</sequence>
<dbReference type="NCBIfam" id="TIGR00254">
    <property type="entry name" value="GGDEF"/>
    <property type="match status" value="1"/>
</dbReference>
<dbReference type="SMART" id="SM00086">
    <property type="entry name" value="PAC"/>
    <property type="match status" value="1"/>
</dbReference>
<dbReference type="SMART" id="SM00267">
    <property type="entry name" value="GGDEF"/>
    <property type="match status" value="1"/>
</dbReference>
<feature type="transmembrane region" description="Helical" evidence="8">
    <location>
        <begin position="85"/>
        <end position="107"/>
    </location>
</feature>
<dbReference type="OrthoDB" id="9812260at2"/>
<keyword evidence="5 8" id="KW-1133">Transmembrane helix</keyword>
<keyword evidence="6 8" id="KW-0472">Membrane</keyword>
<feature type="transmembrane region" description="Helical" evidence="8">
    <location>
        <begin position="268"/>
        <end position="292"/>
    </location>
</feature>
<feature type="transmembrane region" description="Helical" evidence="8">
    <location>
        <begin position="155"/>
        <end position="179"/>
    </location>
</feature>
<evidence type="ECO:0000256" key="6">
    <source>
        <dbReference type="ARBA" id="ARBA00023136"/>
    </source>
</evidence>
<keyword evidence="13" id="KW-1185">Reference proteome</keyword>
<dbReference type="Gene3D" id="3.30.70.270">
    <property type="match status" value="1"/>
</dbReference>
<feature type="transmembrane region" description="Helical" evidence="8">
    <location>
        <begin position="191"/>
        <end position="210"/>
    </location>
</feature>
<dbReference type="Pfam" id="PF08447">
    <property type="entry name" value="PAS_3"/>
    <property type="match status" value="1"/>
</dbReference>
<feature type="transmembrane region" description="Helical" evidence="8">
    <location>
        <begin position="12"/>
        <end position="31"/>
    </location>
</feature>
<dbReference type="CDD" id="cd00130">
    <property type="entry name" value="PAS"/>
    <property type="match status" value="1"/>
</dbReference>
<dbReference type="Gene3D" id="2.10.70.100">
    <property type="match status" value="1"/>
</dbReference>
<feature type="transmembrane region" description="Helical" evidence="8">
    <location>
        <begin position="239"/>
        <end position="262"/>
    </location>
</feature>
<reference evidence="12 13" key="1">
    <citation type="submission" date="2019-12" db="EMBL/GenBank/DDBJ databases">
        <title>Genomic-based taxomic classification of the family Erythrobacteraceae.</title>
        <authorList>
            <person name="Xu L."/>
        </authorList>
    </citation>
    <scope>NUCLEOTIDE SEQUENCE [LARGE SCALE GENOMIC DNA]</scope>
    <source>
        <strain evidence="12 13">LMG 29519</strain>
    </source>
</reference>
<name>A0A6I4U0P6_9SPHN</name>
<dbReference type="InterPro" id="IPR029787">
    <property type="entry name" value="Nucleotide_cyclase"/>
</dbReference>
<dbReference type="EC" id="2.7.7.65" evidence="2"/>